<comment type="caution">
    <text evidence="3">The sequence shown here is derived from an EMBL/GenBank/DDBJ whole genome shotgun (WGS) entry which is preliminary data.</text>
</comment>
<evidence type="ECO:0000259" key="2">
    <source>
        <dbReference type="Pfam" id="PF01728"/>
    </source>
</evidence>
<gene>
    <name evidence="3" type="ORF">PT974_07279</name>
</gene>
<dbReference type="InterPro" id="IPR029063">
    <property type="entry name" value="SAM-dependent_MTases_sf"/>
</dbReference>
<keyword evidence="4" id="KW-1185">Reference proteome</keyword>
<feature type="region of interest" description="Disordered" evidence="1">
    <location>
        <begin position="1"/>
        <end position="22"/>
    </location>
</feature>
<dbReference type="InterPro" id="IPR002877">
    <property type="entry name" value="RNA_MeTrfase_FtsJ_dom"/>
</dbReference>
<sequence>MSTSETAMPASPGAEAGASSEATASHGSIVKQFLLDNSPEFKRLAELRQRGWENQEGDVYFQRQRASADTASRKNAEFFYGLMQRIGTEMGRATGALKITTKPSHHVNILDTCMAPGGFLAIVMKLNPGAKAVGFSLSPEEGGHEVLLPLKSKVKFTPADVTMFAADMGFTDIPAEHPDAQKFVVQRQIHAEQKFDLVVCDGQVLRTHPRAAYREWETRRLATTQLTMGLDHVVAGGTMVMLLHKLEAWNTVDLLYTFSKFSSVQTFKSKIGHATRSSFYMVATNIQPQTLQARQAVERWKKHWKVATFGSNEECQSTFRETDVAAEQMVAEFGRDLVRLGKGIWEIQADALEKAPFIKPRQA</sequence>
<dbReference type="Pfam" id="PF01728">
    <property type="entry name" value="FtsJ"/>
    <property type="match status" value="1"/>
</dbReference>
<feature type="domain" description="Ribosomal RNA methyltransferase FtsJ" evidence="2">
    <location>
        <begin position="107"/>
        <end position="285"/>
    </location>
</feature>
<dbReference type="Gene3D" id="3.40.50.150">
    <property type="entry name" value="Vaccinia Virus protein VP39"/>
    <property type="match status" value="1"/>
</dbReference>
<evidence type="ECO:0000256" key="1">
    <source>
        <dbReference type="SAM" id="MobiDB-lite"/>
    </source>
</evidence>
<dbReference type="Proteomes" id="UP001338125">
    <property type="component" value="Unassembled WGS sequence"/>
</dbReference>
<protein>
    <recommendedName>
        <fullName evidence="2">Ribosomal RNA methyltransferase FtsJ domain-containing protein</fullName>
    </recommendedName>
</protein>
<proteinExistence type="predicted"/>
<feature type="compositionally biased region" description="Low complexity" evidence="1">
    <location>
        <begin position="7"/>
        <end position="22"/>
    </location>
</feature>
<name>A0ABR0SPM1_9HYPO</name>
<evidence type="ECO:0000313" key="4">
    <source>
        <dbReference type="Proteomes" id="UP001338125"/>
    </source>
</evidence>
<dbReference type="EMBL" id="JAVFKD010000012">
    <property type="protein sequence ID" value="KAK5993842.1"/>
    <property type="molecule type" value="Genomic_DNA"/>
</dbReference>
<reference evidence="3 4" key="1">
    <citation type="submission" date="2024-01" db="EMBL/GenBank/DDBJ databases">
        <title>Complete genome of Cladobotryum mycophilum ATHUM6906.</title>
        <authorList>
            <person name="Christinaki A.C."/>
            <person name="Myridakis A.I."/>
            <person name="Kouvelis V.N."/>
        </authorList>
    </citation>
    <scope>NUCLEOTIDE SEQUENCE [LARGE SCALE GENOMIC DNA]</scope>
    <source>
        <strain evidence="3 4">ATHUM6906</strain>
    </source>
</reference>
<evidence type="ECO:0000313" key="3">
    <source>
        <dbReference type="EMBL" id="KAK5993842.1"/>
    </source>
</evidence>
<dbReference type="SUPFAM" id="SSF53335">
    <property type="entry name" value="S-adenosyl-L-methionine-dependent methyltransferases"/>
    <property type="match status" value="1"/>
</dbReference>
<organism evidence="3 4">
    <name type="scientific">Cladobotryum mycophilum</name>
    <dbReference type="NCBI Taxonomy" id="491253"/>
    <lineage>
        <taxon>Eukaryota</taxon>
        <taxon>Fungi</taxon>
        <taxon>Dikarya</taxon>
        <taxon>Ascomycota</taxon>
        <taxon>Pezizomycotina</taxon>
        <taxon>Sordariomycetes</taxon>
        <taxon>Hypocreomycetidae</taxon>
        <taxon>Hypocreales</taxon>
        <taxon>Hypocreaceae</taxon>
        <taxon>Cladobotryum</taxon>
    </lineage>
</organism>
<accession>A0ABR0SPM1</accession>